<name>A0A9E7EAE5_9LILI</name>
<evidence type="ECO:0000313" key="2">
    <source>
        <dbReference type="EMBL" id="URD73296.1"/>
    </source>
</evidence>
<feature type="region of interest" description="Disordered" evidence="1">
    <location>
        <begin position="1"/>
        <end position="24"/>
    </location>
</feature>
<protein>
    <submittedName>
        <fullName evidence="2">Uncharacterized protein</fullName>
    </submittedName>
</protein>
<sequence length="139" mass="15560">MTALPTARGTRSRQDQSLDSRKTKIKGKHFDAFTGLKLHQLFSSLNSLYAEADTTPEGDESVGSSRWIDFQMTAPTYNFVNPFATSSNAATCPRGEVSERGKGGREFEFGRRKVKPWEGERIHNFSKAVREVGIRNGFL</sequence>
<proteinExistence type="predicted"/>
<dbReference type="EMBL" id="CP097502">
    <property type="protein sequence ID" value="URD73296.1"/>
    <property type="molecule type" value="Genomic_DNA"/>
</dbReference>
<evidence type="ECO:0000256" key="1">
    <source>
        <dbReference type="SAM" id="MobiDB-lite"/>
    </source>
</evidence>
<evidence type="ECO:0000313" key="3">
    <source>
        <dbReference type="Proteomes" id="UP001055439"/>
    </source>
</evidence>
<dbReference type="Proteomes" id="UP001055439">
    <property type="component" value="Chromosome 1"/>
</dbReference>
<accession>A0A9E7EAE5</accession>
<organism evidence="2 3">
    <name type="scientific">Musa troglodytarum</name>
    <name type="common">fe'i banana</name>
    <dbReference type="NCBI Taxonomy" id="320322"/>
    <lineage>
        <taxon>Eukaryota</taxon>
        <taxon>Viridiplantae</taxon>
        <taxon>Streptophyta</taxon>
        <taxon>Embryophyta</taxon>
        <taxon>Tracheophyta</taxon>
        <taxon>Spermatophyta</taxon>
        <taxon>Magnoliopsida</taxon>
        <taxon>Liliopsida</taxon>
        <taxon>Zingiberales</taxon>
        <taxon>Musaceae</taxon>
        <taxon>Musa</taxon>
    </lineage>
</organism>
<gene>
    <name evidence="2" type="ORF">MUK42_34741</name>
</gene>
<keyword evidence="3" id="KW-1185">Reference proteome</keyword>
<dbReference type="AlphaFoldDB" id="A0A9E7EAE5"/>
<feature type="compositionally biased region" description="Basic and acidic residues" evidence="1">
    <location>
        <begin position="12"/>
        <end position="22"/>
    </location>
</feature>
<reference evidence="2" key="1">
    <citation type="submission" date="2022-05" db="EMBL/GenBank/DDBJ databases">
        <title>The Musa troglodytarum L. genome provides insights into the mechanism of non-climacteric behaviour and enrichment of carotenoids.</title>
        <authorList>
            <person name="Wang J."/>
        </authorList>
    </citation>
    <scope>NUCLEOTIDE SEQUENCE</scope>
    <source>
        <tissue evidence="2">Leaf</tissue>
    </source>
</reference>